<dbReference type="EMBL" id="RDQH01000343">
    <property type="protein sequence ID" value="RXH67924.1"/>
    <property type="molecule type" value="Genomic_DNA"/>
</dbReference>
<dbReference type="InterPro" id="IPR011989">
    <property type="entry name" value="ARM-like"/>
</dbReference>
<proteinExistence type="inferred from homology"/>
<organism evidence="2 3">
    <name type="scientific">Malus domestica</name>
    <name type="common">Apple</name>
    <name type="synonym">Pyrus malus</name>
    <dbReference type="NCBI Taxonomy" id="3750"/>
    <lineage>
        <taxon>Eukaryota</taxon>
        <taxon>Viridiplantae</taxon>
        <taxon>Streptophyta</taxon>
        <taxon>Embryophyta</taxon>
        <taxon>Tracheophyta</taxon>
        <taxon>Spermatophyta</taxon>
        <taxon>Magnoliopsida</taxon>
        <taxon>eudicotyledons</taxon>
        <taxon>Gunneridae</taxon>
        <taxon>Pentapetalae</taxon>
        <taxon>rosids</taxon>
        <taxon>fabids</taxon>
        <taxon>Rosales</taxon>
        <taxon>Rosaceae</taxon>
        <taxon>Amygdaloideae</taxon>
        <taxon>Maleae</taxon>
        <taxon>Malus</taxon>
    </lineage>
</organism>
<dbReference type="InterPro" id="IPR013878">
    <property type="entry name" value="Mo25"/>
</dbReference>
<gene>
    <name evidence="2" type="ORF">DVH24_028071</name>
</gene>
<dbReference type="Proteomes" id="UP000290289">
    <property type="component" value="Chromosome 17"/>
</dbReference>
<dbReference type="GO" id="GO:0043539">
    <property type="term" value="F:protein serine/threonine kinase activator activity"/>
    <property type="evidence" value="ECO:0007669"/>
    <property type="project" value="TreeGrafter"/>
</dbReference>
<evidence type="ECO:0008006" key="4">
    <source>
        <dbReference type="Google" id="ProtNLM"/>
    </source>
</evidence>
<reference evidence="2 3" key="1">
    <citation type="submission" date="2018-10" db="EMBL/GenBank/DDBJ databases">
        <title>A high-quality apple genome assembly.</title>
        <authorList>
            <person name="Hu J."/>
        </authorList>
    </citation>
    <scope>NUCLEOTIDE SEQUENCE [LARGE SCALE GENOMIC DNA]</scope>
    <source>
        <strain evidence="3">cv. HFTH1</strain>
        <tissue evidence="2">Young leaf</tissue>
    </source>
</reference>
<keyword evidence="3" id="KW-1185">Reference proteome</keyword>
<dbReference type="OrthoDB" id="609103at2759"/>
<dbReference type="Pfam" id="PF08569">
    <property type="entry name" value="Mo25"/>
    <property type="match status" value="1"/>
</dbReference>
<dbReference type="Gene3D" id="1.25.10.10">
    <property type="entry name" value="Leucine-rich Repeat Variant"/>
    <property type="match status" value="1"/>
</dbReference>
<comment type="caution">
    <text evidence="2">The sequence shown here is derived from an EMBL/GenBank/DDBJ whole genome shotgun (WGS) entry which is preliminary data.</text>
</comment>
<dbReference type="SMR" id="A0A498HCA9"/>
<dbReference type="PANTHER" id="PTHR10182:SF34">
    <property type="entry name" value="MO25-LIKE PROTEIN"/>
    <property type="match status" value="1"/>
</dbReference>
<evidence type="ECO:0000256" key="1">
    <source>
        <dbReference type="ARBA" id="ARBA00011012"/>
    </source>
</evidence>
<dbReference type="AlphaFoldDB" id="A0A498HCA9"/>
<dbReference type="PANTHER" id="PTHR10182">
    <property type="entry name" value="CALCIUM-BINDING PROTEIN 39-RELATED"/>
    <property type="match status" value="1"/>
</dbReference>
<dbReference type="InterPro" id="IPR016024">
    <property type="entry name" value="ARM-type_fold"/>
</dbReference>
<comment type="similarity">
    <text evidence="1">Belongs to the Mo25 family.</text>
</comment>
<evidence type="ECO:0000313" key="2">
    <source>
        <dbReference type="EMBL" id="RXH67924.1"/>
    </source>
</evidence>
<name>A0A498HCA9_MALDO</name>
<dbReference type="GO" id="GO:0035556">
    <property type="term" value="P:intracellular signal transduction"/>
    <property type="evidence" value="ECO:0007669"/>
    <property type="project" value="TreeGrafter"/>
</dbReference>
<sequence length="365" mass="42828">MMTKKLNMKTLFKPKTRMPIELVKHMHELLIFIDQNTDAREQKRKEKMEELTKAILEIRTVVYGDDDSEPNKDSCAQLTREFFREDTFRLLIVCLSKLNLGDRQNATHVIANLQRQKVQSRIIALEYLENNIDIMDILIKGYEDNSDIALSYGAITRECIRHQNIARYVLESDHVKEFFYYIQTPNFDVASDAATTFKELMTRHKSTVAEFLSKNYEWFFHEYNSQLLESPNYITKRQAIKLLGDMLLDRTNSDVMVRYVCSLHNMIILMNLLRDPKKTIKLETFQVFKLFVANQNKPPEIVNVLVKNRTKLIRFLNDFTIEKEDKQFEANKAQVINEISVLKLKPSNPKMSSVCSFRTNCAIQC</sequence>
<protein>
    <recommendedName>
        <fullName evidence="4">MO25-like protein</fullName>
    </recommendedName>
</protein>
<dbReference type="SUPFAM" id="SSF48371">
    <property type="entry name" value="ARM repeat"/>
    <property type="match status" value="1"/>
</dbReference>
<accession>A0A498HCA9</accession>
<evidence type="ECO:0000313" key="3">
    <source>
        <dbReference type="Proteomes" id="UP000290289"/>
    </source>
</evidence>
<dbReference type="STRING" id="3750.A0A498HCA9"/>